<dbReference type="EMBL" id="BRYA01000586">
    <property type="protein sequence ID" value="GMI24549.1"/>
    <property type="molecule type" value="Genomic_DNA"/>
</dbReference>
<reference evidence="5" key="1">
    <citation type="journal article" date="2023" name="Commun. Biol.">
        <title>Genome analysis of Parmales, the sister group of diatoms, reveals the evolutionary specialization of diatoms from phago-mixotrophs to photoautotrophs.</title>
        <authorList>
            <person name="Ban H."/>
            <person name="Sato S."/>
            <person name="Yoshikawa S."/>
            <person name="Yamada K."/>
            <person name="Nakamura Y."/>
            <person name="Ichinomiya M."/>
            <person name="Sato N."/>
            <person name="Blanc-Mathieu R."/>
            <person name="Endo H."/>
            <person name="Kuwata A."/>
            <person name="Ogata H."/>
        </authorList>
    </citation>
    <scope>NUCLEOTIDE SEQUENCE [LARGE SCALE GENOMIC DNA]</scope>
</reference>
<organism evidence="4 5">
    <name type="scientific">Triparma columacea</name>
    <dbReference type="NCBI Taxonomy" id="722753"/>
    <lineage>
        <taxon>Eukaryota</taxon>
        <taxon>Sar</taxon>
        <taxon>Stramenopiles</taxon>
        <taxon>Ochrophyta</taxon>
        <taxon>Bolidophyceae</taxon>
        <taxon>Parmales</taxon>
        <taxon>Triparmaceae</taxon>
        <taxon>Triparma</taxon>
    </lineage>
</organism>
<dbReference type="Proteomes" id="UP001165065">
    <property type="component" value="Unassembled WGS sequence"/>
</dbReference>
<dbReference type="Pfam" id="PF06722">
    <property type="entry name" value="EryCIII-like_C"/>
    <property type="match status" value="1"/>
</dbReference>
<keyword evidence="2" id="KW-0732">Signal</keyword>
<dbReference type="PANTHER" id="PTHR48050">
    <property type="entry name" value="STEROL 3-BETA-GLUCOSYLTRANSFERASE"/>
    <property type="match status" value="1"/>
</dbReference>
<dbReference type="GO" id="GO:0008194">
    <property type="term" value="F:UDP-glycosyltransferase activity"/>
    <property type="evidence" value="ECO:0007669"/>
    <property type="project" value="InterPro"/>
</dbReference>
<feature type="domain" description="Erythromycin biosynthesis protein CIII-like C-terminal" evidence="3">
    <location>
        <begin position="412"/>
        <end position="523"/>
    </location>
</feature>
<comment type="caution">
    <text evidence="4">The sequence shown here is derived from an EMBL/GenBank/DDBJ whole genome shotgun (WGS) entry which is preliminary data.</text>
</comment>
<dbReference type="PANTHER" id="PTHR48050:SF13">
    <property type="entry name" value="STEROL 3-BETA-GLUCOSYLTRANSFERASE UGT80A2"/>
    <property type="match status" value="1"/>
</dbReference>
<dbReference type="OrthoDB" id="5835829at2759"/>
<dbReference type="Gene3D" id="3.40.50.2000">
    <property type="entry name" value="Glycogen Phosphorylase B"/>
    <property type="match status" value="2"/>
</dbReference>
<keyword evidence="5" id="KW-1185">Reference proteome</keyword>
<dbReference type="InterPro" id="IPR002213">
    <property type="entry name" value="UDP_glucos_trans"/>
</dbReference>
<evidence type="ECO:0000256" key="1">
    <source>
        <dbReference type="ARBA" id="ARBA00022679"/>
    </source>
</evidence>
<feature type="chain" id="PRO_5040984627" description="Erythromycin biosynthesis protein CIII-like C-terminal domain-containing protein" evidence="2">
    <location>
        <begin position="20"/>
        <end position="545"/>
    </location>
</feature>
<dbReference type="AlphaFoldDB" id="A0A9W7FZJ0"/>
<evidence type="ECO:0000256" key="2">
    <source>
        <dbReference type="SAM" id="SignalP"/>
    </source>
</evidence>
<protein>
    <recommendedName>
        <fullName evidence="3">Erythromycin biosynthesis protein CIII-like C-terminal domain-containing protein</fullName>
    </recommendedName>
</protein>
<sequence>MVTRLLLLLISANISVLTSFVFNNNSQQDLHLGVRRKANQDRLRRVQNTNLQASRTRRRRRGSFLSAKVSGLEGLDVVFLQTLGQGHINPTIPLVKALTDENVNVSYFADHQGPPGLDYVNSDSPLGAAVLAAGGKLRTYRNCDELRGEPRLEGMLNSRWLRLPALVEDLRSLSPSVCLYDPFNPVFPAAARIVGCEHVAIIPHSGPGTMAALETEVHREKSRGVREWLLETYEIDLFDLGLPASSWYSQSLNLVLTNSALYSGLCTPAQKDLWSPESFHCVGTLYERESDLHPKQEDFQMEQIIKAKKAGKRVVLMSLGSVVTDRFFSLQLGRVVPSHISMNDDGSKVMDGLGRMQTLFDMTGRDFMNYVIRTCFKALGGDDDYLVLLVCGRQGVDEVLSEIRDPSTVTSEEAGEVIPLPPNFLAFDKVPQLRVLEHADCFITHGGMGSTMEAMLCEVPMLVVPCFGDQPHNSDSVERSGLGVSFKYPLSSLSPGLMREAVAGLSGDDNAYRKNLRRHAVEMERERGKDRCLELISRLVSEEEG</sequence>
<dbReference type="GO" id="GO:0016758">
    <property type="term" value="F:hexosyltransferase activity"/>
    <property type="evidence" value="ECO:0007669"/>
    <property type="project" value="UniProtKB-ARBA"/>
</dbReference>
<dbReference type="SUPFAM" id="SSF53756">
    <property type="entry name" value="UDP-Glycosyltransferase/glycogen phosphorylase"/>
    <property type="match status" value="1"/>
</dbReference>
<evidence type="ECO:0000259" key="3">
    <source>
        <dbReference type="Pfam" id="PF06722"/>
    </source>
</evidence>
<accession>A0A9W7FZJ0</accession>
<dbReference type="CDD" id="cd03784">
    <property type="entry name" value="GT1_Gtf-like"/>
    <property type="match status" value="1"/>
</dbReference>
<dbReference type="InterPro" id="IPR050426">
    <property type="entry name" value="Glycosyltransferase_28"/>
</dbReference>
<feature type="signal peptide" evidence="2">
    <location>
        <begin position="1"/>
        <end position="19"/>
    </location>
</feature>
<evidence type="ECO:0000313" key="4">
    <source>
        <dbReference type="EMBL" id="GMI24549.1"/>
    </source>
</evidence>
<keyword evidence="1" id="KW-0808">Transferase</keyword>
<dbReference type="InterPro" id="IPR010610">
    <property type="entry name" value="EryCIII-like_C"/>
</dbReference>
<proteinExistence type="predicted"/>
<name>A0A9W7FZJ0_9STRA</name>
<gene>
    <name evidence="4" type="ORF">TrCOL_g6081</name>
</gene>
<evidence type="ECO:0000313" key="5">
    <source>
        <dbReference type="Proteomes" id="UP001165065"/>
    </source>
</evidence>